<proteinExistence type="predicted"/>
<comment type="caution">
    <text evidence="1">The sequence shown here is derived from an EMBL/GenBank/DDBJ whole genome shotgun (WGS) entry which is preliminary data.</text>
</comment>
<organism evidence="1 2">
    <name type="scientific">Phytophthora cactorum</name>
    <dbReference type="NCBI Taxonomy" id="29920"/>
    <lineage>
        <taxon>Eukaryota</taxon>
        <taxon>Sar</taxon>
        <taxon>Stramenopiles</taxon>
        <taxon>Oomycota</taxon>
        <taxon>Peronosporomycetes</taxon>
        <taxon>Peronosporales</taxon>
        <taxon>Peronosporaceae</taxon>
        <taxon>Phytophthora</taxon>
    </lineage>
</organism>
<dbReference type="Proteomes" id="UP000736787">
    <property type="component" value="Unassembled WGS sequence"/>
</dbReference>
<accession>A0A8T1DXL3</accession>
<name>A0A8T1DXL3_9STRA</name>
<dbReference type="AlphaFoldDB" id="A0A8T1DXL3"/>
<reference evidence="1" key="1">
    <citation type="submission" date="2018-10" db="EMBL/GenBank/DDBJ databases">
        <title>Effector identification in a new, highly contiguous assembly of the strawberry crown rot pathogen Phytophthora cactorum.</title>
        <authorList>
            <person name="Armitage A.D."/>
            <person name="Nellist C.F."/>
            <person name="Bates H."/>
            <person name="Vickerstaff R.J."/>
            <person name="Harrison R.J."/>
        </authorList>
    </citation>
    <scope>NUCLEOTIDE SEQUENCE</scope>
    <source>
        <strain evidence="1">4040</strain>
    </source>
</reference>
<dbReference type="VEuPathDB" id="FungiDB:PC110_g16043"/>
<gene>
    <name evidence="1" type="ORF">PC117_g8535</name>
</gene>
<dbReference type="InterPro" id="IPR051320">
    <property type="entry name" value="Viral_Replic_Matur_Polypro"/>
</dbReference>
<dbReference type="VEuPathDB" id="FungiDB:PC110_g13578"/>
<evidence type="ECO:0000313" key="1">
    <source>
        <dbReference type="EMBL" id="KAG2945336.1"/>
    </source>
</evidence>
<sequence length="283" mass="31890">MEDKLGLTVYAYDVWRLILRDDPPARVPPLEVRFKEGGKPVKCKPRKYPPHIRQFLREFNAQLVELGLVYDNPTSRWASSVLPVKTSHELLDLRQTADDRKFNPTTDVMTAVMPILSLEWLSYMTGEKIFTPRRVPQGCSDAAIYFQKTMESSFASLLYKHLLVWIDNLLLYADGIDIYLDKLAELFSLLNDFSLKLMRTVGAATIVCAINWMRGSIVDYARRVSPLQHKLDEALVSTRCTKRAAAGISIKLSAAEKAAFANVKDMLAAAATLDLLDDTVTTC</sequence>
<dbReference type="InterPro" id="IPR043502">
    <property type="entry name" value="DNA/RNA_pol_sf"/>
</dbReference>
<dbReference type="PANTHER" id="PTHR33064:SF37">
    <property type="entry name" value="RIBONUCLEASE H"/>
    <property type="match status" value="1"/>
</dbReference>
<protein>
    <recommendedName>
        <fullName evidence="3">Reverse transcriptase domain-containing protein</fullName>
    </recommendedName>
</protein>
<dbReference type="Gene3D" id="3.10.10.10">
    <property type="entry name" value="HIV Type 1 Reverse Transcriptase, subunit A, domain 1"/>
    <property type="match status" value="1"/>
</dbReference>
<evidence type="ECO:0008006" key="3">
    <source>
        <dbReference type="Google" id="ProtNLM"/>
    </source>
</evidence>
<dbReference type="EMBL" id="RCMK01000185">
    <property type="protein sequence ID" value="KAG2945336.1"/>
    <property type="molecule type" value="Genomic_DNA"/>
</dbReference>
<evidence type="ECO:0000313" key="2">
    <source>
        <dbReference type="Proteomes" id="UP000736787"/>
    </source>
</evidence>
<dbReference type="PANTHER" id="PTHR33064">
    <property type="entry name" value="POL PROTEIN"/>
    <property type="match status" value="1"/>
</dbReference>
<dbReference type="SUPFAM" id="SSF56672">
    <property type="entry name" value="DNA/RNA polymerases"/>
    <property type="match status" value="1"/>
</dbReference>